<protein>
    <submittedName>
        <fullName evidence="2">ThiF family adenylyltransferase</fullName>
    </submittedName>
</protein>
<evidence type="ECO:0000313" key="4">
    <source>
        <dbReference type="Proteomes" id="UP000594774"/>
    </source>
</evidence>
<keyword evidence="2" id="KW-0548">Nucleotidyltransferase</keyword>
<evidence type="ECO:0000313" key="2">
    <source>
        <dbReference type="EMBL" id="QPR30186.1"/>
    </source>
</evidence>
<dbReference type="InterPro" id="IPR001557">
    <property type="entry name" value="L-lactate/malate_DH"/>
</dbReference>
<dbReference type="InterPro" id="IPR000594">
    <property type="entry name" value="ThiF_NAD_FAD-bd"/>
</dbReference>
<dbReference type="Proteomes" id="UP000594774">
    <property type="component" value="Chromosome"/>
</dbReference>
<dbReference type="Proteomes" id="UP000595198">
    <property type="component" value="Chromosome"/>
</dbReference>
<gene>
    <name evidence="2" type="ORF">I6G95_08090</name>
    <name evidence="3" type="ORF">I6H48_08655</name>
</gene>
<dbReference type="PRINTS" id="PR00086">
    <property type="entry name" value="LLDHDRGNASE"/>
</dbReference>
<name>A0AB37G807_CORAY</name>
<dbReference type="InterPro" id="IPR045886">
    <property type="entry name" value="ThiF/MoeB/HesA"/>
</dbReference>
<dbReference type="PANTHER" id="PTHR43267:SF1">
    <property type="entry name" value="TRNA THREONYLCARBAMOYLADENOSINE DEHYDRATASE"/>
    <property type="match status" value="1"/>
</dbReference>
<sequence length="259" mass="28057">MTSERFARLKLLLGEEGLETLAGSTVMVVGLGGVGSSCAEALARGGVGNLILIDGDVVEPSNLNRQALAFVSTIGRVKAEVMEAMVADINPDCTTYARQIFLTRDNLSETFEQFPRPDYIIDAIDDVTGKIEIAQWCAENRIHLISAMGGGNKLDPARLTFSKINKTKVCPLAKVVRQVCIRRRIRGLEVLYSSEEPVRIADKGSGTKAETLGTMSYIPPIMGQMLAGKVIRRLLGFEETPLAPRIGGPADENQPPTEK</sequence>
<dbReference type="GO" id="GO:0016779">
    <property type="term" value="F:nucleotidyltransferase activity"/>
    <property type="evidence" value="ECO:0007669"/>
    <property type="project" value="UniProtKB-KW"/>
</dbReference>
<dbReference type="GO" id="GO:0061504">
    <property type="term" value="P:cyclic threonylcarbamoyladenosine biosynthetic process"/>
    <property type="evidence" value="ECO:0007669"/>
    <property type="project" value="TreeGrafter"/>
</dbReference>
<dbReference type="EMBL" id="CP066023">
    <property type="protein sequence ID" value="QQB82023.1"/>
    <property type="molecule type" value="Genomic_DNA"/>
</dbReference>
<accession>A0AB37G807</accession>
<dbReference type="AlphaFoldDB" id="A0AB37G807"/>
<dbReference type="SUPFAM" id="SSF69572">
    <property type="entry name" value="Activating enzymes of the ubiquitin-like proteins"/>
    <property type="match status" value="1"/>
</dbReference>
<keyword evidence="2" id="KW-0808">Transferase</keyword>
<evidence type="ECO:0000313" key="3">
    <source>
        <dbReference type="EMBL" id="QQB82023.1"/>
    </source>
</evidence>
<dbReference type="GO" id="GO:0019752">
    <property type="term" value="P:carboxylic acid metabolic process"/>
    <property type="evidence" value="ECO:0007669"/>
    <property type="project" value="InterPro"/>
</dbReference>
<feature type="domain" description="THIF-type NAD/FAD binding fold" evidence="1">
    <location>
        <begin position="12"/>
        <end position="245"/>
    </location>
</feature>
<dbReference type="GO" id="GO:0008641">
    <property type="term" value="F:ubiquitin-like modifier activating enzyme activity"/>
    <property type="evidence" value="ECO:0007669"/>
    <property type="project" value="InterPro"/>
</dbReference>
<dbReference type="GO" id="GO:0061503">
    <property type="term" value="F:tRNA threonylcarbamoyladenosine dehydratase"/>
    <property type="evidence" value="ECO:0007669"/>
    <property type="project" value="TreeGrafter"/>
</dbReference>
<proteinExistence type="predicted"/>
<dbReference type="Gene3D" id="3.40.50.720">
    <property type="entry name" value="NAD(P)-binding Rossmann-like Domain"/>
    <property type="match status" value="1"/>
</dbReference>
<keyword evidence="5" id="KW-1185">Reference proteome</keyword>
<dbReference type="GO" id="GO:0016616">
    <property type="term" value="F:oxidoreductase activity, acting on the CH-OH group of donors, NAD or NADP as acceptor"/>
    <property type="evidence" value="ECO:0007669"/>
    <property type="project" value="InterPro"/>
</dbReference>
<organism evidence="2 4">
    <name type="scientific">Corynebacterium amycolatum</name>
    <dbReference type="NCBI Taxonomy" id="43765"/>
    <lineage>
        <taxon>Bacteria</taxon>
        <taxon>Bacillati</taxon>
        <taxon>Actinomycetota</taxon>
        <taxon>Actinomycetes</taxon>
        <taxon>Mycobacteriales</taxon>
        <taxon>Corynebacteriaceae</taxon>
        <taxon>Corynebacterium</taxon>
    </lineage>
</organism>
<evidence type="ECO:0000313" key="5">
    <source>
        <dbReference type="Proteomes" id="UP000595198"/>
    </source>
</evidence>
<dbReference type="Pfam" id="PF00899">
    <property type="entry name" value="ThiF"/>
    <property type="match status" value="1"/>
</dbReference>
<dbReference type="EMBL" id="CP065628">
    <property type="protein sequence ID" value="QPR30186.1"/>
    <property type="molecule type" value="Genomic_DNA"/>
</dbReference>
<dbReference type="InterPro" id="IPR035985">
    <property type="entry name" value="Ubiquitin-activating_enz"/>
</dbReference>
<evidence type="ECO:0000259" key="1">
    <source>
        <dbReference type="Pfam" id="PF00899"/>
    </source>
</evidence>
<dbReference type="RefSeq" id="WP_197914302.1">
    <property type="nucleotide sequence ID" value="NZ_CP065628.1"/>
</dbReference>
<reference evidence="4 5" key="1">
    <citation type="submission" date="2020-12" db="EMBL/GenBank/DDBJ databases">
        <title>FDA dAtabase for Regulatory Grade micrObial Sequences (FDA-ARGOS): Supporting development and validation of Infectious Disease Dx tests.</title>
        <authorList>
            <person name="Sproer C."/>
            <person name="Gronow S."/>
            <person name="Severitt S."/>
            <person name="Schroder I."/>
            <person name="Tallon L."/>
            <person name="Sadzewicz L."/>
            <person name="Zhao X."/>
            <person name="Boylan J."/>
            <person name="Ott S."/>
            <person name="Bowen H."/>
            <person name="Vavikolanu K."/>
            <person name="Mehta A."/>
            <person name="Aluvathingal J."/>
            <person name="Nadendla S."/>
            <person name="Lowell S."/>
            <person name="Myers T."/>
            <person name="Yan Y."/>
            <person name="Sichtig H."/>
        </authorList>
    </citation>
    <scope>NUCLEOTIDE SEQUENCE [LARGE SCALE GENOMIC DNA]</scope>
    <source>
        <strain evidence="2 4">FDAARGOS_938</strain>
        <strain evidence="3 5">FDAARGOS_991</strain>
    </source>
</reference>
<dbReference type="PANTHER" id="PTHR43267">
    <property type="entry name" value="TRNA THREONYLCARBAMOYLADENOSINE DEHYDRATASE"/>
    <property type="match status" value="1"/>
</dbReference>